<dbReference type="GeneID" id="85316836"/>
<dbReference type="InterPro" id="IPR009400">
    <property type="entry name" value="TFIIH_TTDA/Tfb5"/>
</dbReference>
<dbReference type="PANTHER" id="PTHR28580">
    <property type="entry name" value="GENERAL TRANSCRIPTION FACTOR IIH SUBUNIT 5"/>
    <property type="match status" value="1"/>
</dbReference>
<dbReference type="Proteomes" id="UP001172101">
    <property type="component" value="Unassembled WGS sequence"/>
</dbReference>
<dbReference type="GO" id="GO:0006367">
    <property type="term" value="P:transcription initiation at RNA polymerase II promoter"/>
    <property type="evidence" value="ECO:0007669"/>
    <property type="project" value="UniProtKB-UniRule"/>
</dbReference>
<comment type="similarity">
    <text evidence="2 8">Belongs to the TFB5 family.</text>
</comment>
<comment type="subcellular location">
    <subcellularLocation>
        <location evidence="1 8">Nucleus</location>
    </subcellularLocation>
</comment>
<dbReference type="RefSeq" id="XP_060301289.1">
    <property type="nucleotide sequence ID" value="XM_060433566.1"/>
</dbReference>
<comment type="function">
    <text evidence="8">In NER, TFIIH acts by opening DNA around the lesion to allow the excision of the damaged oligonucleotide and its replacement by a new DNA fragment. In transcription, TFIIH has an essential role in transcription initiation. When the pre-initiation complex (PIC) has been established, TFIIH is required for promoter opening and promoter escape.</text>
</comment>
<protein>
    <recommendedName>
        <fullName evidence="8">General transcription and DNA repair factor IIH subunit TFB5</fullName>
    </recommendedName>
</protein>
<evidence type="ECO:0000313" key="9">
    <source>
        <dbReference type="EMBL" id="KAK0728434.1"/>
    </source>
</evidence>
<comment type="caution">
    <text evidence="9">The sequence shown here is derived from an EMBL/GenBank/DDBJ whole genome shotgun (WGS) entry which is preliminary data.</text>
</comment>
<dbReference type="EMBL" id="JAUIRO010000002">
    <property type="protein sequence ID" value="KAK0728434.1"/>
    <property type="molecule type" value="Genomic_DNA"/>
</dbReference>
<dbReference type="PANTHER" id="PTHR28580:SF1">
    <property type="entry name" value="GENERAL TRANSCRIPTION FACTOR IIH SUBUNIT 5"/>
    <property type="match status" value="1"/>
</dbReference>
<comment type="subunit">
    <text evidence="8">Component of the 7-subunit TFIIH core complex.</text>
</comment>
<dbReference type="InterPro" id="IPR035935">
    <property type="entry name" value="TFB5-like_sf"/>
</dbReference>
<keyword evidence="4 8" id="KW-0805">Transcription regulation</keyword>
<dbReference type="GO" id="GO:0000439">
    <property type="term" value="C:transcription factor TFIIH core complex"/>
    <property type="evidence" value="ECO:0007669"/>
    <property type="project" value="UniProtKB-UniRule"/>
</dbReference>
<dbReference type="AlphaFoldDB" id="A0AA40E506"/>
<proteinExistence type="inferred from homology"/>
<evidence type="ECO:0000256" key="6">
    <source>
        <dbReference type="ARBA" id="ARBA00023204"/>
    </source>
</evidence>
<dbReference type="GO" id="GO:0006294">
    <property type="term" value="P:nucleotide-excision repair, preincision complex assembly"/>
    <property type="evidence" value="ECO:0007669"/>
    <property type="project" value="TreeGrafter"/>
</dbReference>
<evidence type="ECO:0000256" key="1">
    <source>
        <dbReference type="ARBA" id="ARBA00004123"/>
    </source>
</evidence>
<dbReference type="GO" id="GO:0005675">
    <property type="term" value="C:transcription factor TFIIH holo complex"/>
    <property type="evidence" value="ECO:0007669"/>
    <property type="project" value="TreeGrafter"/>
</dbReference>
<dbReference type="SUPFAM" id="SSF142897">
    <property type="entry name" value="TFB5-like"/>
    <property type="match status" value="1"/>
</dbReference>
<name>A0AA40E506_9PEZI</name>
<gene>
    <name evidence="9" type="ORF">B0T26DRAFT_171542</name>
</gene>
<keyword evidence="7 8" id="KW-0539">Nucleus</keyword>
<accession>A0AA40E506</accession>
<evidence type="ECO:0000256" key="5">
    <source>
        <dbReference type="ARBA" id="ARBA00023163"/>
    </source>
</evidence>
<keyword evidence="5 8" id="KW-0804">Transcription</keyword>
<dbReference type="Gene3D" id="3.30.70.1220">
    <property type="entry name" value="TFB5-like"/>
    <property type="match status" value="1"/>
</dbReference>
<evidence type="ECO:0000256" key="8">
    <source>
        <dbReference type="RuleBase" id="RU368032"/>
    </source>
</evidence>
<evidence type="ECO:0000313" key="10">
    <source>
        <dbReference type="Proteomes" id="UP001172101"/>
    </source>
</evidence>
<dbReference type="Pfam" id="PF06331">
    <property type="entry name" value="Tfb5"/>
    <property type="match status" value="1"/>
</dbReference>
<keyword evidence="6 8" id="KW-0234">DNA repair</keyword>
<reference evidence="9" key="1">
    <citation type="submission" date="2023-06" db="EMBL/GenBank/DDBJ databases">
        <title>Genome-scale phylogeny and comparative genomics of the fungal order Sordariales.</title>
        <authorList>
            <consortium name="Lawrence Berkeley National Laboratory"/>
            <person name="Hensen N."/>
            <person name="Bonometti L."/>
            <person name="Westerberg I."/>
            <person name="Brannstrom I.O."/>
            <person name="Guillou S."/>
            <person name="Cros-Aarteil S."/>
            <person name="Calhoun S."/>
            <person name="Haridas S."/>
            <person name="Kuo A."/>
            <person name="Mondo S."/>
            <person name="Pangilinan J."/>
            <person name="Riley R."/>
            <person name="LaButti K."/>
            <person name="Andreopoulos B."/>
            <person name="Lipzen A."/>
            <person name="Chen C."/>
            <person name="Yanf M."/>
            <person name="Daum C."/>
            <person name="Ng V."/>
            <person name="Clum A."/>
            <person name="Steindorff A."/>
            <person name="Ohm R."/>
            <person name="Martin F."/>
            <person name="Silar P."/>
            <person name="Natvig D."/>
            <person name="Lalanne C."/>
            <person name="Gautier V."/>
            <person name="Ament-velasquez S.L."/>
            <person name="Kruys A."/>
            <person name="Hutchinson M.I."/>
            <person name="Powell A.J."/>
            <person name="Barry K."/>
            <person name="Miller A.N."/>
            <person name="Grigoriev I.V."/>
            <person name="Debuchy R."/>
            <person name="Gladieux P."/>
            <person name="Thoren M.H."/>
            <person name="Johannesson H."/>
        </authorList>
    </citation>
    <scope>NUCLEOTIDE SEQUENCE</scope>
    <source>
        <strain evidence="9">SMH2392-1A</strain>
    </source>
</reference>
<evidence type="ECO:0000256" key="3">
    <source>
        <dbReference type="ARBA" id="ARBA00022763"/>
    </source>
</evidence>
<evidence type="ECO:0000256" key="2">
    <source>
        <dbReference type="ARBA" id="ARBA00007470"/>
    </source>
</evidence>
<keyword evidence="10" id="KW-1185">Reference proteome</keyword>
<dbReference type="SMART" id="SM01395">
    <property type="entry name" value="Tbf5"/>
    <property type="match status" value="1"/>
</dbReference>
<keyword evidence="3 8" id="KW-0227">DNA damage</keyword>
<sequence>MPRATGGILIECEPAIKSIIVHLDSLSGNDFIIEDLDEQHLLVRPNMIHILKAQLDEASLTGFSRSFLDIEFFLWIQALSNLTFLPLFSATQGNIPTRGAAGRQRIGYR</sequence>
<evidence type="ECO:0000256" key="7">
    <source>
        <dbReference type="ARBA" id="ARBA00023242"/>
    </source>
</evidence>
<evidence type="ECO:0000256" key="4">
    <source>
        <dbReference type="ARBA" id="ARBA00023015"/>
    </source>
</evidence>
<organism evidence="9 10">
    <name type="scientific">Lasiosphaeria miniovina</name>
    <dbReference type="NCBI Taxonomy" id="1954250"/>
    <lineage>
        <taxon>Eukaryota</taxon>
        <taxon>Fungi</taxon>
        <taxon>Dikarya</taxon>
        <taxon>Ascomycota</taxon>
        <taxon>Pezizomycotina</taxon>
        <taxon>Sordariomycetes</taxon>
        <taxon>Sordariomycetidae</taxon>
        <taxon>Sordariales</taxon>
        <taxon>Lasiosphaeriaceae</taxon>
        <taxon>Lasiosphaeria</taxon>
    </lineage>
</organism>